<feature type="compositionally biased region" description="Basic residues" evidence="1">
    <location>
        <begin position="291"/>
        <end position="306"/>
    </location>
</feature>
<gene>
    <name evidence="2" type="ORF">SAMN02745716_0117</name>
</gene>
<evidence type="ECO:0000313" key="2">
    <source>
        <dbReference type="EMBL" id="SEH10268.1"/>
    </source>
</evidence>
<accession>A0A1H6FJD8</accession>
<dbReference type="SUPFAM" id="SSF53448">
    <property type="entry name" value="Nucleotide-diphospho-sugar transferases"/>
    <property type="match status" value="1"/>
</dbReference>
<feature type="region of interest" description="Disordered" evidence="1">
    <location>
        <begin position="291"/>
        <end position="316"/>
    </location>
</feature>
<dbReference type="Gene3D" id="3.90.550.10">
    <property type="entry name" value="Spore Coat Polysaccharide Biosynthesis Protein SpsA, Chain A"/>
    <property type="match status" value="1"/>
</dbReference>
<dbReference type="RefSeq" id="WP_093115263.1">
    <property type="nucleotide sequence ID" value="NZ_FNWJ01000001.1"/>
</dbReference>
<sequence>MIAFGCAIEDVEAFERYAANGIERAREPDSELHLVGAMRNRARSWNLLLDLAARAGDQLEGLVLVHPHCELLDEGLLAKLREAFADGSIAIAGCAGACGVRSLAWWDGAVVSADVRLRYQEHGGGEVQRWEVFNPRSAPAEVEAIDPCAVFLSPWAVNNLRFDEGLENSVGCELDLCLQARAQGKRVVVVKTSVAFYGGLKFVEEGDPAWIRAHIQLAEKWEGQLGFGRTEPADWRERAWLAEAEREAARSAAHTRLLHVNAAARPLEQERDRIYGSLSWRLTEPLRRLNTRRRQRRERQAKRRPPLRGASRGKAG</sequence>
<dbReference type="InterPro" id="IPR029044">
    <property type="entry name" value="Nucleotide-diphossugar_trans"/>
</dbReference>
<proteinExistence type="predicted"/>
<name>A0A1H6FJD8_THEAL</name>
<reference evidence="3" key="1">
    <citation type="submission" date="2016-10" db="EMBL/GenBank/DDBJ databases">
        <authorList>
            <person name="Varghese N."/>
            <person name="Submissions S."/>
        </authorList>
    </citation>
    <scope>NUCLEOTIDE SEQUENCE [LARGE SCALE GENOMIC DNA]</scope>
    <source>
        <strain evidence="3">ATCC 35263</strain>
    </source>
</reference>
<keyword evidence="3" id="KW-1185">Reference proteome</keyword>
<dbReference type="EMBL" id="FNWJ01000001">
    <property type="protein sequence ID" value="SEH10268.1"/>
    <property type="molecule type" value="Genomic_DNA"/>
</dbReference>
<dbReference type="OrthoDB" id="9797252at2"/>
<dbReference type="STRING" id="29539.SAMN02745716_0117"/>
<evidence type="ECO:0000313" key="3">
    <source>
        <dbReference type="Proteomes" id="UP000222056"/>
    </source>
</evidence>
<protein>
    <submittedName>
        <fullName evidence="2">Uncharacterized protein</fullName>
    </submittedName>
</protein>
<dbReference type="Proteomes" id="UP000222056">
    <property type="component" value="Unassembled WGS sequence"/>
</dbReference>
<evidence type="ECO:0000256" key="1">
    <source>
        <dbReference type="SAM" id="MobiDB-lite"/>
    </source>
</evidence>
<dbReference type="AlphaFoldDB" id="A0A1H6FJD8"/>
<organism evidence="2 3">
    <name type="scientific">Thermoleophilum album</name>
    <dbReference type="NCBI Taxonomy" id="29539"/>
    <lineage>
        <taxon>Bacteria</taxon>
        <taxon>Bacillati</taxon>
        <taxon>Actinomycetota</taxon>
        <taxon>Thermoleophilia</taxon>
        <taxon>Thermoleophilales</taxon>
        <taxon>Thermoleophilaceae</taxon>
        <taxon>Thermoleophilum</taxon>
    </lineage>
</organism>